<comment type="subunit">
    <text evidence="9">F-type ATPases have 2 components, CF(1) - the catalytic core - and CF(0) - the membrane proton channel. CF(1) and CF(0) have multiple subunits.</text>
</comment>
<accession>A0A816DYT3</accession>
<organism evidence="11 12">
    <name type="scientific">Adineta ricciae</name>
    <name type="common">Rotifer</name>
    <dbReference type="NCBI Taxonomy" id="249248"/>
    <lineage>
        <taxon>Eukaryota</taxon>
        <taxon>Metazoa</taxon>
        <taxon>Spiralia</taxon>
        <taxon>Gnathifera</taxon>
        <taxon>Rotifera</taxon>
        <taxon>Eurotatoria</taxon>
        <taxon>Bdelloidea</taxon>
        <taxon>Adinetida</taxon>
        <taxon>Adinetidae</taxon>
        <taxon>Adineta</taxon>
    </lineage>
</organism>
<dbReference type="Gene3D" id="1.20.5.2210">
    <property type="match status" value="1"/>
</dbReference>
<comment type="caution">
    <text evidence="11">The sequence shown here is derived from an EMBL/GenBank/DDBJ whole genome shotgun (WGS) entry which is preliminary data.</text>
</comment>
<evidence type="ECO:0000256" key="8">
    <source>
        <dbReference type="ARBA" id="ARBA00023136"/>
    </source>
</evidence>
<dbReference type="EMBL" id="CAJNOR010009196">
    <property type="protein sequence ID" value="CAF1642085.1"/>
    <property type="molecule type" value="Genomic_DNA"/>
</dbReference>
<keyword evidence="12" id="KW-1185">Reference proteome</keyword>
<sequence>MKKTGVTGPYMFFYGLIIYGFSKEYIVLWYDFTEYLILAAAVITVVKKIGPMVGEVFQGWHKEEVNRYTSVVQNSKAMAGKMLHGYEESLERAKNIGILSDARKEIVNMALETAYRDRLRQMYEAVKRRLDYQVALQNARKDFERSNMINWITNEVKKSITIKQEQDALQSCLQQLRQIAAQTK</sequence>
<evidence type="ECO:0000256" key="5">
    <source>
        <dbReference type="ARBA" id="ARBA00022792"/>
    </source>
</evidence>
<dbReference type="InterPro" id="IPR008688">
    <property type="entry name" value="ATP_synth_Bsub_B/MI25"/>
</dbReference>
<feature type="transmembrane region" description="Helical" evidence="10">
    <location>
        <begin position="12"/>
        <end position="30"/>
    </location>
</feature>
<evidence type="ECO:0000313" key="11">
    <source>
        <dbReference type="EMBL" id="CAF1642085.1"/>
    </source>
</evidence>
<name>A0A816DYT3_ADIRI</name>
<keyword evidence="10" id="KW-0812">Transmembrane</keyword>
<evidence type="ECO:0000256" key="9">
    <source>
        <dbReference type="RuleBase" id="RU368017"/>
    </source>
</evidence>
<evidence type="ECO:0000256" key="3">
    <source>
        <dbReference type="ARBA" id="ARBA00022547"/>
    </source>
</evidence>
<keyword evidence="10" id="KW-1133">Transmembrane helix</keyword>
<keyword evidence="7 9" id="KW-0496">Mitochondrion</keyword>
<evidence type="ECO:0000256" key="1">
    <source>
        <dbReference type="ARBA" id="ARBA00007479"/>
    </source>
</evidence>
<evidence type="ECO:0000256" key="6">
    <source>
        <dbReference type="ARBA" id="ARBA00023065"/>
    </source>
</evidence>
<proteinExistence type="inferred from homology"/>
<evidence type="ECO:0000256" key="2">
    <source>
        <dbReference type="ARBA" id="ARBA00022448"/>
    </source>
</evidence>
<evidence type="ECO:0000256" key="10">
    <source>
        <dbReference type="SAM" id="Phobius"/>
    </source>
</evidence>
<protein>
    <recommendedName>
        <fullName evidence="9">ATP synthase subunit b</fullName>
    </recommendedName>
</protein>
<keyword evidence="8 9" id="KW-0472">Membrane</keyword>
<keyword evidence="5 9" id="KW-0999">Mitochondrion inner membrane</keyword>
<dbReference type="GO" id="GO:0046933">
    <property type="term" value="F:proton-transporting ATP synthase activity, rotational mechanism"/>
    <property type="evidence" value="ECO:0007669"/>
    <property type="project" value="TreeGrafter"/>
</dbReference>
<keyword evidence="6 9" id="KW-0406">Ion transport</keyword>
<dbReference type="PANTHER" id="PTHR12733:SF3">
    <property type="entry name" value="ATP SYNTHASE F(0) COMPLEX SUBUNIT B1, MITOCHONDRIAL"/>
    <property type="match status" value="1"/>
</dbReference>
<dbReference type="Pfam" id="PF05405">
    <property type="entry name" value="Mt_ATP-synt_B"/>
    <property type="match status" value="1"/>
</dbReference>
<dbReference type="GO" id="GO:0005743">
    <property type="term" value="C:mitochondrial inner membrane"/>
    <property type="evidence" value="ECO:0007669"/>
    <property type="project" value="UniProtKB-SubCell"/>
</dbReference>
<comment type="similarity">
    <text evidence="1 9">Belongs to the eukaryotic ATPase B chain family.</text>
</comment>
<keyword evidence="4 9" id="KW-0375">Hydrogen ion transport</keyword>
<evidence type="ECO:0000256" key="7">
    <source>
        <dbReference type="ARBA" id="ARBA00023128"/>
    </source>
</evidence>
<reference evidence="11" key="1">
    <citation type="submission" date="2021-02" db="EMBL/GenBank/DDBJ databases">
        <authorList>
            <person name="Nowell W R."/>
        </authorList>
    </citation>
    <scope>NUCLEOTIDE SEQUENCE</scope>
</reference>
<evidence type="ECO:0000256" key="4">
    <source>
        <dbReference type="ARBA" id="ARBA00022781"/>
    </source>
</evidence>
<comment type="function">
    <text evidence="9">Subunit b, of the mitochondrial membrane ATP synthase complex (F(1)F(0) ATP synthase or Complex V) that produces ATP from ADP in the presence of a proton gradient across the membrane which is generated by electron transport complexes of the respiratory chain. ATP synthase complex consist of a soluble F(1) head domain - the catalytic core - and a membrane F(1) domain - the membrane proton channel. These two domains are linked by a central stalk rotating inside the F(1) region and a stationary peripheral stalk. During catalysis, ATP synthesis in the catalytic domain of F(1) is coupled via a rotary mechanism of the central stalk subunits to proton translocation. In vivo, can only synthesize ATP although its ATP hydrolase activity can be activated artificially in vitro. Part of the complex F(0) domain. Part of the complex F(0) domain and the peripheric stalk, which acts as a stator to hold the catalytic alpha(3)beta(3) subcomplex and subunit a/ATP6 static relative to the rotary elements.</text>
</comment>
<keyword evidence="3 9" id="KW-0138">CF(0)</keyword>
<keyword evidence="2 9" id="KW-0813">Transport</keyword>
<dbReference type="AlphaFoldDB" id="A0A816DYT3"/>
<dbReference type="Proteomes" id="UP000663828">
    <property type="component" value="Unassembled WGS sequence"/>
</dbReference>
<dbReference type="SUPFAM" id="SSF161060">
    <property type="entry name" value="ATP synthase B chain-like"/>
    <property type="match status" value="1"/>
</dbReference>
<dbReference type="InterPro" id="IPR013837">
    <property type="entry name" value="ATP_synth_F0_suB"/>
</dbReference>
<dbReference type="PANTHER" id="PTHR12733">
    <property type="entry name" value="MITOCHONDRIAL ATP SYNTHASE B CHAIN"/>
    <property type="match status" value="1"/>
</dbReference>
<evidence type="ECO:0000313" key="12">
    <source>
        <dbReference type="Proteomes" id="UP000663828"/>
    </source>
</evidence>
<gene>
    <name evidence="11" type="ORF">XAT740_LOCUS53497</name>
</gene>
<comment type="subcellular location">
    <subcellularLocation>
        <location evidence="9">Mitochondrion</location>
    </subcellularLocation>
    <subcellularLocation>
        <location evidence="9">Mitochondrion inner membrane</location>
    </subcellularLocation>
</comment>
<dbReference type="GO" id="GO:0045259">
    <property type="term" value="C:proton-transporting ATP synthase complex"/>
    <property type="evidence" value="ECO:0007669"/>
    <property type="project" value="UniProtKB-KW"/>
</dbReference>